<evidence type="ECO:0000313" key="3">
    <source>
        <dbReference type="Proteomes" id="UP000271098"/>
    </source>
</evidence>
<feature type="compositionally biased region" description="Basic and acidic residues" evidence="1">
    <location>
        <begin position="1"/>
        <end position="17"/>
    </location>
</feature>
<dbReference type="Proteomes" id="UP000271098">
    <property type="component" value="Unassembled WGS sequence"/>
</dbReference>
<proteinExistence type="predicted"/>
<evidence type="ECO:0000313" key="2">
    <source>
        <dbReference type="EMBL" id="VDN28884.1"/>
    </source>
</evidence>
<reference evidence="2 3" key="2">
    <citation type="submission" date="2018-11" db="EMBL/GenBank/DDBJ databases">
        <authorList>
            <consortium name="Pathogen Informatics"/>
        </authorList>
    </citation>
    <scope>NUCLEOTIDE SEQUENCE [LARGE SCALE GENOMIC DNA]</scope>
</reference>
<accession>A0A183E7L9</accession>
<dbReference type="AlphaFoldDB" id="A0A183E7L9"/>
<evidence type="ECO:0000256" key="1">
    <source>
        <dbReference type="SAM" id="MobiDB-lite"/>
    </source>
</evidence>
<dbReference type="WBParaSite" id="GPUH_0001698201-mRNA-1">
    <property type="protein sequence ID" value="GPUH_0001698201-mRNA-1"/>
    <property type="gene ID" value="GPUH_0001698201"/>
</dbReference>
<reference evidence="4" key="1">
    <citation type="submission" date="2016-06" db="UniProtKB">
        <authorList>
            <consortium name="WormBaseParasite"/>
        </authorList>
    </citation>
    <scope>IDENTIFICATION</scope>
</reference>
<dbReference type="EMBL" id="UYRT01084473">
    <property type="protein sequence ID" value="VDN28884.1"/>
    <property type="molecule type" value="Genomic_DNA"/>
</dbReference>
<sequence>MSTVDEQRVAEKRKIDNENDTANGVPAAKGAKLENGIAAGDMALKADAKADKAATLKENKAKKVVDDGEHGEDAEEAADGEEGLEESSGGEEDESLGDEEDGGSEDDEASLVSDNSEGQDEDGEAGDFGDEDDEVEGEEGGESEE</sequence>
<evidence type="ECO:0000313" key="4">
    <source>
        <dbReference type="WBParaSite" id="GPUH_0001698201-mRNA-1"/>
    </source>
</evidence>
<protein>
    <submittedName>
        <fullName evidence="4">Prothymosin alpha</fullName>
    </submittedName>
</protein>
<feature type="region of interest" description="Disordered" evidence="1">
    <location>
        <begin position="1"/>
        <end position="32"/>
    </location>
</feature>
<keyword evidence="3" id="KW-1185">Reference proteome</keyword>
<feature type="compositionally biased region" description="Basic and acidic residues" evidence="1">
    <location>
        <begin position="58"/>
        <end position="68"/>
    </location>
</feature>
<feature type="compositionally biased region" description="Acidic residues" evidence="1">
    <location>
        <begin position="117"/>
        <end position="145"/>
    </location>
</feature>
<organism evidence="4">
    <name type="scientific">Gongylonema pulchrum</name>
    <dbReference type="NCBI Taxonomy" id="637853"/>
    <lineage>
        <taxon>Eukaryota</taxon>
        <taxon>Metazoa</taxon>
        <taxon>Ecdysozoa</taxon>
        <taxon>Nematoda</taxon>
        <taxon>Chromadorea</taxon>
        <taxon>Rhabditida</taxon>
        <taxon>Spirurina</taxon>
        <taxon>Spiruromorpha</taxon>
        <taxon>Spiruroidea</taxon>
        <taxon>Gongylonematidae</taxon>
        <taxon>Gongylonema</taxon>
    </lineage>
</organism>
<name>A0A183E7L9_9BILA</name>
<gene>
    <name evidence="2" type="ORF">GPUH_LOCUS16961</name>
</gene>
<feature type="region of interest" description="Disordered" evidence="1">
    <location>
        <begin position="58"/>
        <end position="145"/>
    </location>
</feature>
<feature type="compositionally biased region" description="Acidic residues" evidence="1">
    <location>
        <begin position="69"/>
        <end position="109"/>
    </location>
</feature>